<dbReference type="EMBL" id="OBDZ01000005">
    <property type="protein sequence ID" value="SNY19005.1"/>
    <property type="molecule type" value="Genomic_DNA"/>
</dbReference>
<dbReference type="GO" id="GO:0016747">
    <property type="term" value="F:acyltransferase activity, transferring groups other than amino-acyl groups"/>
    <property type="evidence" value="ECO:0007669"/>
    <property type="project" value="InterPro"/>
</dbReference>
<dbReference type="PROSITE" id="PS51186">
    <property type="entry name" value="GNAT"/>
    <property type="match status" value="1"/>
</dbReference>
<dbReference type="Pfam" id="PF00583">
    <property type="entry name" value="Acetyltransf_1"/>
    <property type="match status" value="1"/>
</dbReference>
<evidence type="ECO:0000259" key="1">
    <source>
        <dbReference type="PROSITE" id="PS51186"/>
    </source>
</evidence>
<dbReference type="CDD" id="cd04301">
    <property type="entry name" value="NAT_SF"/>
    <property type="match status" value="1"/>
</dbReference>
<accession>A0A285G651</accession>
<dbReference type="Proteomes" id="UP000219573">
    <property type="component" value="Unassembled WGS sequence"/>
</dbReference>
<keyword evidence="2" id="KW-0808">Transferase</keyword>
<organism evidence="2 3">
    <name type="scientific">Orenia metallireducens</name>
    <dbReference type="NCBI Taxonomy" id="1413210"/>
    <lineage>
        <taxon>Bacteria</taxon>
        <taxon>Bacillati</taxon>
        <taxon>Bacillota</taxon>
        <taxon>Clostridia</taxon>
        <taxon>Halanaerobiales</taxon>
        <taxon>Halobacteroidaceae</taxon>
        <taxon>Orenia</taxon>
    </lineage>
</organism>
<sequence>MIHTRPETIEIVNIAIKEDYQSKGLGKLLLKDAIKKALAYGAKILEIGTANSSIFQLALYQKLGFRITGIDKDFFLKHYDEPIYENGIQCLDMIRLQIEL</sequence>
<dbReference type="AlphaFoldDB" id="A0A285G651"/>
<dbReference type="Gene3D" id="3.40.630.30">
    <property type="match status" value="1"/>
</dbReference>
<name>A0A285G651_9FIRM</name>
<keyword evidence="3" id="KW-1185">Reference proteome</keyword>
<proteinExistence type="predicted"/>
<dbReference type="InterPro" id="IPR016181">
    <property type="entry name" value="Acyl_CoA_acyltransferase"/>
</dbReference>
<reference evidence="3" key="1">
    <citation type="submission" date="2017-09" db="EMBL/GenBank/DDBJ databases">
        <authorList>
            <person name="Varghese N."/>
            <person name="Submissions S."/>
        </authorList>
    </citation>
    <scope>NUCLEOTIDE SEQUENCE [LARGE SCALE GENOMIC DNA]</scope>
    <source>
        <strain evidence="3">MSL47</strain>
    </source>
</reference>
<gene>
    <name evidence="2" type="ORF">SAMN06265827_10551</name>
</gene>
<dbReference type="InterPro" id="IPR000182">
    <property type="entry name" value="GNAT_dom"/>
</dbReference>
<feature type="domain" description="N-acetyltransferase" evidence="1">
    <location>
        <begin position="1"/>
        <end position="86"/>
    </location>
</feature>
<protein>
    <submittedName>
        <fullName evidence="2">Acetyltransferase (GNAT) family protein</fullName>
    </submittedName>
</protein>
<evidence type="ECO:0000313" key="3">
    <source>
        <dbReference type="Proteomes" id="UP000219573"/>
    </source>
</evidence>
<dbReference type="SUPFAM" id="SSF55729">
    <property type="entry name" value="Acyl-CoA N-acyltransferases (Nat)"/>
    <property type="match status" value="1"/>
</dbReference>
<evidence type="ECO:0000313" key="2">
    <source>
        <dbReference type="EMBL" id="SNY19005.1"/>
    </source>
</evidence>